<keyword evidence="4 8" id="KW-0694">RNA-binding</keyword>
<dbReference type="GO" id="GO:1990904">
    <property type="term" value="C:ribonucleoprotein complex"/>
    <property type="evidence" value="ECO:0007669"/>
    <property type="project" value="UniProtKB-KW"/>
</dbReference>
<evidence type="ECO:0000256" key="3">
    <source>
        <dbReference type="ARBA" id="ARBA00022730"/>
    </source>
</evidence>
<organism evidence="9">
    <name type="scientific">Thermomicrobium roseum</name>
    <dbReference type="NCBI Taxonomy" id="500"/>
    <lineage>
        <taxon>Bacteria</taxon>
        <taxon>Pseudomonadati</taxon>
        <taxon>Thermomicrobiota</taxon>
        <taxon>Thermomicrobia</taxon>
        <taxon>Thermomicrobiales</taxon>
        <taxon>Thermomicrobiaceae</taxon>
        <taxon>Thermomicrobium</taxon>
    </lineage>
</organism>
<proteinExistence type="inferred from homology"/>
<dbReference type="PANTHER" id="PTHR33280">
    <property type="entry name" value="50S RIBOSOMAL PROTEIN L31, CHLOROPLASTIC"/>
    <property type="match status" value="1"/>
</dbReference>
<accession>A0A7C1JNS0</accession>
<feature type="binding site" evidence="8">
    <location>
        <position position="19"/>
    </location>
    <ligand>
        <name>Zn(2+)</name>
        <dbReference type="ChEBI" id="CHEBI:29105"/>
    </ligand>
</feature>
<comment type="similarity">
    <text evidence="1 8">Belongs to the bacterial ribosomal protein bL31 family. Type A subfamily.</text>
</comment>
<evidence type="ECO:0000256" key="2">
    <source>
        <dbReference type="ARBA" id="ARBA00011838"/>
    </source>
</evidence>
<dbReference type="PANTHER" id="PTHR33280:SF1">
    <property type="entry name" value="LARGE RIBOSOMAL SUBUNIT PROTEIN BL31C"/>
    <property type="match status" value="1"/>
</dbReference>
<dbReference type="PRINTS" id="PR01249">
    <property type="entry name" value="RIBOSOMALL31"/>
</dbReference>
<dbReference type="NCBIfam" id="TIGR00105">
    <property type="entry name" value="L31"/>
    <property type="match status" value="1"/>
</dbReference>
<keyword evidence="3 8" id="KW-0699">rRNA-binding</keyword>
<comment type="function">
    <text evidence="8">Binds the 23S rRNA.</text>
</comment>
<evidence type="ECO:0000256" key="4">
    <source>
        <dbReference type="ARBA" id="ARBA00022884"/>
    </source>
</evidence>
<dbReference type="GO" id="GO:0006412">
    <property type="term" value="P:translation"/>
    <property type="evidence" value="ECO:0007669"/>
    <property type="project" value="UniProtKB-UniRule"/>
</dbReference>
<dbReference type="HAMAP" id="MF_00501">
    <property type="entry name" value="Ribosomal_bL31_1"/>
    <property type="match status" value="1"/>
</dbReference>
<dbReference type="GO" id="GO:0005840">
    <property type="term" value="C:ribosome"/>
    <property type="evidence" value="ECO:0007669"/>
    <property type="project" value="UniProtKB-KW"/>
</dbReference>
<dbReference type="InterPro" id="IPR002150">
    <property type="entry name" value="Ribosomal_bL31"/>
</dbReference>
<dbReference type="InterPro" id="IPR034704">
    <property type="entry name" value="Ribosomal_bL28/bL31-like_sf"/>
</dbReference>
<name>A0A7C1JNS0_THERO</name>
<dbReference type="Gene3D" id="4.10.830.30">
    <property type="entry name" value="Ribosomal protein L31"/>
    <property type="match status" value="1"/>
</dbReference>
<dbReference type="NCBIfam" id="NF000612">
    <property type="entry name" value="PRK00019.1"/>
    <property type="match status" value="1"/>
</dbReference>
<keyword evidence="6 8" id="KW-0687">Ribonucleoprotein</keyword>
<dbReference type="AlphaFoldDB" id="A0A7C1JNS0"/>
<dbReference type="InterPro" id="IPR027491">
    <property type="entry name" value="Ribosomal_bL31_A"/>
</dbReference>
<keyword evidence="8" id="KW-0862">Zinc</keyword>
<feature type="binding site" evidence="8">
    <location>
        <position position="17"/>
    </location>
    <ligand>
        <name>Zn(2+)</name>
        <dbReference type="ChEBI" id="CHEBI:29105"/>
    </ligand>
</feature>
<dbReference type="InterPro" id="IPR042105">
    <property type="entry name" value="Ribosomal_bL31_sf"/>
</dbReference>
<evidence type="ECO:0000256" key="7">
    <source>
        <dbReference type="ARBA" id="ARBA00035687"/>
    </source>
</evidence>
<gene>
    <name evidence="8" type="primary">rpmE</name>
    <name evidence="9" type="ORF">ENP47_08615</name>
</gene>
<evidence type="ECO:0000256" key="8">
    <source>
        <dbReference type="HAMAP-Rule" id="MF_00501"/>
    </source>
</evidence>
<evidence type="ECO:0000256" key="5">
    <source>
        <dbReference type="ARBA" id="ARBA00022980"/>
    </source>
</evidence>
<dbReference type="Pfam" id="PF01197">
    <property type="entry name" value="Ribosomal_L31"/>
    <property type="match status" value="1"/>
</dbReference>
<comment type="cofactor">
    <cofactor evidence="8">
        <name>Zn(2+)</name>
        <dbReference type="ChEBI" id="CHEBI:29105"/>
    </cofactor>
    <text evidence="8">Binds 1 zinc ion per subunit.</text>
</comment>
<feature type="binding site" evidence="8">
    <location>
        <position position="37"/>
    </location>
    <ligand>
        <name>Zn(2+)</name>
        <dbReference type="ChEBI" id="CHEBI:29105"/>
    </ligand>
</feature>
<evidence type="ECO:0000313" key="9">
    <source>
        <dbReference type="EMBL" id="HEF65643.1"/>
    </source>
</evidence>
<reference evidence="9" key="1">
    <citation type="journal article" date="2020" name="mSystems">
        <title>Genome- and Community-Level Interaction Insights into Carbon Utilization and Element Cycling Functions of Hydrothermarchaeota in Hydrothermal Sediment.</title>
        <authorList>
            <person name="Zhou Z."/>
            <person name="Liu Y."/>
            <person name="Xu W."/>
            <person name="Pan J."/>
            <person name="Luo Z.H."/>
            <person name="Li M."/>
        </authorList>
    </citation>
    <scope>NUCLEOTIDE SEQUENCE [LARGE SCALE GENOMIC DNA]</scope>
    <source>
        <strain evidence="9">SpSt-222</strain>
    </source>
</reference>
<dbReference type="GO" id="GO:0019843">
    <property type="term" value="F:rRNA binding"/>
    <property type="evidence" value="ECO:0007669"/>
    <property type="project" value="UniProtKB-KW"/>
</dbReference>
<protein>
    <recommendedName>
        <fullName evidence="7 8">Large ribosomal subunit protein bL31</fullName>
    </recommendedName>
</protein>
<sequence length="106" mass="12300">MKKGIHPQYYPQATVICTCGNTWTTGSTKPVLRIELCPKCHPFFTGEQKIVDTAGQVERYMRRLEKAQAQPRKKKEERRRKRLERRALLVEREEGQEVAQTAEGEA</sequence>
<keyword evidence="8" id="KW-0479">Metal-binding</keyword>
<feature type="binding site" evidence="8">
    <location>
        <position position="40"/>
    </location>
    <ligand>
        <name>Zn(2+)</name>
        <dbReference type="ChEBI" id="CHEBI:29105"/>
    </ligand>
</feature>
<dbReference type="GO" id="GO:0003735">
    <property type="term" value="F:structural constituent of ribosome"/>
    <property type="evidence" value="ECO:0007669"/>
    <property type="project" value="InterPro"/>
</dbReference>
<dbReference type="EMBL" id="DSJL01000011">
    <property type="protein sequence ID" value="HEF65643.1"/>
    <property type="molecule type" value="Genomic_DNA"/>
</dbReference>
<comment type="subunit">
    <text evidence="2 8">Part of the 50S ribosomal subunit.</text>
</comment>
<evidence type="ECO:0000256" key="1">
    <source>
        <dbReference type="ARBA" id="ARBA00009296"/>
    </source>
</evidence>
<evidence type="ECO:0000256" key="6">
    <source>
        <dbReference type="ARBA" id="ARBA00023274"/>
    </source>
</evidence>
<dbReference type="NCBIfam" id="NF001809">
    <property type="entry name" value="PRK00528.1"/>
    <property type="match status" value="1"/>
</dbReference>
<dbReference type="GO" id="GO:0046872">
    <property type="term" value="F:metal ion binding"/>
    <property type="evidence" value="ECO:0007669"/>
    <property type="project" value="UniProtKB-KW"/>
</dbReference>
<dbReference type="SUPFAM" id="SSF143800">
    <property type="entry name" value="L28p-like"/>
    <property type="match status" value="1"/>
</dbReference>
<comment type="caution">
    <text evidence="9">The sequence shown here is derived from an EMBL/GenBank/DDBJ whole genome shotgun (WGS) entry which is preliminary data.</text>
</comment>
<keyword evidence="5 8" id="KW-0689">Ribosomal protein</keyword>